<dbReference type="Proteomes" id="UP000295632">
    <property type="component" value="Unassembled WGS sequence"/>
</dbReference>
<evidence type="ECO:0000256" key="1">
    <source>
        <dbReference type="SAM" id="SignalP"/>
    </source>
</evidence>
<dbReference type="Pfam" id="PF13416">
    <property type="entry name" value="SBP_bac_8"/>
    <property type="match status" value="1"/>
</dbReference>
<dbReference type="EMBL" id="SNYJ01000001">
    <property type="protein sequence ID" value="TDQ42919.1"/>
    <property type="molecule type" value="Genomic_DNA"/>
</dbReference>
<dbReference type="PROSITE" id="PS51257">
    <property type="entry name" value="PROKAR_LIPOPROTEIN"/>
    <property type="match status" value="1"/>
</dbReference>
<dbReference type="Gene3D" id="3.40.190.10">
    <property type="entry name" value="Periplasmic binding protein-like II"/>
    <property type="match status" value="2"/>
</dbReference>
<keyword evidence="3" id="KW-1185">Reference proteome</keyword>
<organism evidence="2 3">
    <name type="scientific">Aureibacillus halotolerans</name>
    <dbReference type="NCBI Taxonomy" id="1508390"/>
    <lineage>
        <taxon>Bacteria</taxon>
        <taxon>Bacillati</taxon>
        <taxon>Bacillota</taxon>
        <taxon>Bacilli</taxon>
        <taxon>Bacillales</taxon>
        <taxon>Bacillaceae</taxon>
        <taxon>Aureibacillus</taxon>
    </lineage>
</organism>
<reference evidence="2 3" key="1">
    <citation type="submission" date="2019-03" db="EMBL/GenBank/DDBJ databases">
        <title>Genomic Encyclopedia of Type Strains, Phase IV (KMG-IV): sequencing the most valuable type-strain genomes for metagenomic binning, comparative biology and taxonomic classification.</title>
        <authorList>
            <person name="Goeker M."/>
        </authorList>
    </citation>
    <scope>NUCLEOTIDE SEQUENCE [LARGE SCALE GENOMIC DNA]</scope>
    <source>
        <strain evidence="2 3">DSM 28697</strain>
    </source>
</reference>
<feature type="signal peptide" evidence="1">
    <location>
        <begin position="1"/>
        <end position="25"/>
    </location>
</feature>
<protein>
    <submittedName>
        <fullName evidence="2">Carbohydrate ABC transporter substrate-binding protein (CUT1 family)</fullName>
    </submittedName>
</protein>
<dbReference type="InterPro" id="IPR006059">
    <property type="entry name" value="SBP"/>
</dbReference>
<sequence>MKKQFTTMMLTGTLLLAGCSGGSSAPTVSKEDALANTNATGFPIVNEAIDLTFFTGKATANNDNFEERMVWSTYQDQTKMNINFEEVPFEGLSEKVNLTLASQDYPDAFYSARLNSKDLTTYGKQGVFIPLNDLLEEYAPNFSKLLDENPDLRKGLTMADGNIYAFPSFYDPEFTSLLIGTPIWVKQSFLDELGMEAPTTTEEFYQYLKAVKENDLVEGEEIAFSGTSLDNMIMQLRGSWGVGNRGLAHKHVDVDPETGELRFTRTLDEYKEILTYMNKLYTEGLIDQDIFTQSGAEFNAKGAEGRIGAVLTGNPVTQMTQDDYVGLGALEGPDGDSLYSHVKQSLMHIGAFAITDRNPYPEATVRWMDHFFGDEGATFYFMGKEGETYNVAEDGKLAYTENITNNPDGLSQDQALAEYFTWLGGSYPGIVKQKYFNGSEALPNAVETGDRIEPHLPEEIWNAFNYTDEELQFMSSTAADMETFIGENEAKFVTGEKPLSEWDSYVEQVESMGLDQYMEIENAAYERYTTAE</sequence>
<name>A0A4R6UCY8_9BACI</name>
<gene>
    <name evidence="2" type="ORF">EV213_101349</name>
</gene>
<evidence type="ECO:0000313" key="2">
    <source>
        <dbReference type="EMBL" id="TDQ42919.1"/>
    </source>
</evidence>
<proteinExistence type="predicted"/>
<feature type="chain" id="PRO_5020817305" evidence="1">
    <location>
        <begin position="26"/>
        <end position="532"/>
    </location>
</feature>
<keyword evidence="1" id="KW-0732">Signal</keyword>
<evidence type="ECO:0000313" key="3">
    <source>
        <dbReference type="Proteomes" id="UP000295632"/>
    </source>
</evidence>
<accession>A0A4R6UCY8</accession>
<dbReference type="PANTHER" id="PTHR43649:SF12">
    <property type="entry name" value="DIACETYLCHITOBIOSE BINDING PROTEIN DASA"/>
    <property type="match status" value="1"/>
</dbReference>
<dbReference type="SUPFAM" id="SSF53850">
    <property type="entry name" value="Periplasmic binding protein-like II"/>
    <property type="match status" value="1"/>
</dbReference>
<dbReference type="AlphaFoldDB" id="A0A4R6UCY8"/>
<dbReference type="PANTHER" id="PTHR43649">
    <property type="entry name" value="ARABINOSE-BINDING PROTEIN-RELATED"/>
    <property type="match status" value="1"/>
</dbReference>
<comment type="caution">
    <text evidence="2">The sequence shown here is derived from an EMBL/GenBank/DDBJ whole genome shotgun (WGS) entry which is preliminary data.</text>
</comment>
<dbReference type="InterPro" id="IPR050490">
    <property type="entry name" value="Bact_solute-bd_prot1"/>
</dbReference>